<dbReference type="Proteomes" id="UP001501147">
    <property type="component" value="Unassembled WGS sequence"/>
</dbReference>
<reference evidence="2" key="1">
    <citation type="journal article" date="2019" name="Int. J. Syst. Evol. Microbiol.">
        <title>The Global Catalogue of Microorganisms (GCM) 10K type strain sequencing project: providing services to taxonomists for standard genome sequencing and annotation.</title>
        <authorList>
            <consortium name="The Broad Institute Genomics Platform"/>
            <consortium name="The Broad Institute Genome Sequencing Center for Infectious Disease"/>
            <person name="Wu L."/>
            <person name="Ma J."/>
        </authorList>
    </citation>
    <scope>NUCLEOTIDE SEQUENCE [LARGE SCALE GENOMIC DNA]</scope>
    <source>
        <strain evidence="2">JCM 18324</strain>
    </source>
</reference>
<dbReference type="EMBL" id="BAABJV010000018">
    <property type="protein sequence ID" value="GAA4791745.1"/>
    <property type="molecule type" value="Genomic_DNA"/>
</dbReference>
<keyword evidence="2" id="KW-1185">Reference proteome</keyword>
<organism evidence="1 2">
    <name type="scientific">Streptomyces sanyensis</name>
    <dbReference type="NCBI Taxonomy" id="568869"/>
    <lineage>
        <taxon>Bacteria</taxon>
        <taxon>Bacillati</taxon>
        <taxon>Actinomycetota</taxon>
        <taxon>Actinomycetes</taxon>
        <taxon>Kitasatosporales</taxon>
        <taxon>Streptomycetaceae</taxon>
        <taxon>Streptomyces</taxon>
    </lineage>
</organism>
<proteinExistence type="predicted"/>
<protein>
    <recommendedName>
        <fullName evidence="3">Secreted protein</fullName>
    </recommendedName>
</protein>
<evidence type="ECO:0000313" key="2">
    <source>
        <dbReference type="Proteomes" id="UP001501147"/>
    </source>
</evidence>
<accession>A0ABP9BB69</accession>
<evidence type="ECO:0008006" key="3">
    <source>
        <dbReference type="Google" id="ProtNLM"/>
    </source>
</evidence>
<name>A0ABP9BB69_9ACTN</name>
<sequence>MVLLRRSAPQLGRGGVLLVRRNRRNMLLLGATAFLLVATPTASRTLWSGGQGDAAPPAPRPTPYRADCRTVVDGSRATAYCHNPYPRADLVRLHVECDRWWDVDADTAAARVDPAGYVELSRRCWKEVRGAWVSHEPVLGRA</sequence>
<evidence type="ECO:0000313" key="1">
    <source>
        <dbReference type="EMBL" id="GAA4791745.1"/>
    </source>
</evidence>
<gene>
    <name evidence="1" type="ORF">GCM10023329_49520</name>
</gene>
<comment type="caution">
    <text evidence="1">The sequence shown here is derived from an EMBL/GenBank/DDBJ whole genome shotgun (WGS) entry which is preliminary data.</text>
</comment>